<dbReference type="Proteomes" id="UP000001075">
    <property type="component" value="Unassembled WGS sequence"/>
</dbReference>
<proteinExistence type="predicted"/>
<dbReference type="AlphaFoldDB" id="G3HQZ7"/>
<sequence>MAFRYLLSRFTNASGSLVWSSSDQDTSAPVLLLPTHQETLCSVRGRNCTDLETVQ</sequence>
<dbReference type="EMBL" id="JH000623">
    <property type="protein sequence ID" value="EGV97062.1"/>
    <property type="molecule type" value="Genomic_DNA"/>
</dbReference>
<dbReference type="InParanoid" id="G3HQZ7"/>
<gene>
    <name evidence="1" type="ORF">I79_013256</name>
</gene>
<protein>
    <submittedName>
        <fullName evidence="1">Uncharacterized protein</fullName>
    </submittedName>
</protein>
<organism evidence="1 2">
    <name type="scientific">Cricetulus griseus</name>
    <name type="common">Chinese hamster</name>
    <name type="synonym">Cricetulus barabensis griseus</name>
    <dbReference type="NCBI Taxonomy" id="10029"/>
    <lineage>
        <taxon>Eukaryota</taxon>
        <taxon>Metazoa</taxon>
        <taxon>Chordata</taxon>
        <taxon>Craniata</taxon>
        <taxon>Vertebrata</taxon>
        <taxon>Euteleostomi</taxon>
        <taxon>Mammalia</taxon>
        <taxon>Eutheria</taxon>
        <taxon>Euarchontoglires</taxon>
        <taxon>Glires</taxon>
        <taxon>Rodentia</taxon>
        <taxon>Myomorpha</taxon>
        <taxon>Muroidea</taxon>
        <taxon>Cricetidae</taxon>
        <taxon>Cricetinae</taxon>
        <taxon>Cricetulus</taxon>
    </lineage>
</organism>
<evidence type="ECO:0000313" key="2">
    <source>
        <dbReference type="Proteomes" id="UP000001075"/>
    </source>
</evidence>
<name>G3HQZ7_CRIGR</name>
<reference evidence="2" key="1">
    <citation type="journal article" date="2011" name="Nat. Biotechnol.">
        <title>The genomic sequence of the Chinese hamster ovary (CHO)-K1 cell line.</title>
        <authorList>
            <person name="Xu X."/>
            <person name="Nagarajan H."/>
            <person name="Lewis N.E."/>
            <person name="Pan S."/>
            <person name="Cai Z."/>
            <person name="Liu X."/>
            <person name="Chen W."/>
            <person name="Xie M."/>
            <person name="Wang W."/>
            <person name="Hammond S."/>
            <person name="Andersen M.R."/>
            <person name="Neff N."/>
            <person name="Passarelli B."/>
            <person name="Koh W."/>
            <person name="Fan H.C."/>
            <person name="Wang J."/>
            <person name="Gui Y."/>
            <person name="Lee K.H."/>
            <person name="Betenbaugh M.J."/>
            <person name="Quake S.R."/>
            <person name="Famili I."/>
            <person name="Palsson B.O."/>
            <person name="Wang J."/>
        </authorList>
    </citation>
    <scope>NUCLEOTIDE SEQUENCE [LARGE SCALE GENOMIC DNA]</scope>
    <source>
        <strain evidence="2">CHO K1 cell line</strain>
    </source>
</reference>
<accession>G3HQZ7</accession>
<evidence type="ECO:0000313" key="1">
    <source>
        <dbReference type="EMBL" id="EGV97062.1"/>
    </source>
</evidence>